<name>V8P1M0_OPHHA</name>
<reference evidence="10 11" key="1">
    <citation type="journal article" date="2013" name="Proc. Natl. Acad. Sci. U.S.A.">
        <title>The king cobra genome reveals dynamic gene evolution and adaptation in the snake venom system.</title>
        <authorList>
            <person name="Vonk F.J."/>
            <person name="Casewell N.R."/>
            <person name="Henkel C.V."/>
            <person name="Heimberg A.M."/>
            <person name="Jansen H.J."/>
            <person name="McCleary R.J."/>
            <person name="Kerkkamp H.M."/>
            <person name="Vos R.A."/>
            <person name="Guerreiro I."/>
            <person name="Calvete J.J."/>
            <person name="Wuster W."/>
            <person name="Woods A.E."/>
            <person name="Logan J.M."/>
            <person name="Harrison R.A."/>
            <person name="Castoe T.A."/>
            <person name="de Koning A.P."/>
            <person name="Pollock D.D."/>
            <person name="Yandell M."/>
            <person name="Calderon D."/>
            <person name="Renjifo C."/>
            <person name="Currier R.B."/>
            <person name="Salgado D."/>
            <person name="Pla D."/>
            <person name="Sanz L."/>
            <person name="Hyder A.S."/>
            <person name="Ribeiro J.M."/>
            <person name="Arntzen J.W."/>
            <person name="van den Thillart G.E."/>
            <person name="Boetzer M."/>
            <person name="Pirovano W."/>
            <person name="Dirks R.P."/>
            <person name="Spaink H.P."/>
            <person name="Duboule D."/>
            <person name="McGlinn E."/>
            <person name="Kini R.M."/>
            <person name="Richardson M.K."/>
        </authorList>
    </citation>
    <scope>NUCLEOTIDE SEQUENCE</scope>
    <source>
        <tissue evidence="10">Blood</tissue>
    </source>
</reference>
<dbReference type="InterPro" id="IPR035921">
    <property type="entry name" value="F/V-ATP_Csub_sf"/>
</dbReference>
<comment type="subunit">
    <text evidence="8">V-ATPase is a heteromultimeric enzyme made up of two complexes: the ATP-hydrolytic V1 complex and the proton translocation V0 complex. The V1 complex consists of three catalytic AB heterodimers that form a heterohexamer, three peripheral stalks each consisting of EG heterodimers, one central rotor including subunits D and F, and the regulatory subunits C and H. The proton translocation complex V0 consists of the proton transport subunit a, a ring of proteolipid subunits c9c'', rotary subunit d, subunits e and f, and the accessory subunits.</text>
</comment>
<keyword evidence="3 8" id="KW-0812">Transmembrane</keyword>
<evidence type="ECO:0000256" key="6">
    <source>
        <dbReference type="ARBA" id="ARBA00023136"/>
    </source>
</evidence>
<evidence type="ECO:0000313" key="10">
    <source>
        <dbReference type="EMBL" id="ETE68409.1"/>
    </source>
</evidence>
<comment type="caution">
    <text evidence="10">The sequence shown here is derived from an EMBL/GenBank/DDBJ whole genome shotgun (WGS) entry which is preliminary data.</text>
</comment>
<keyword evidence="2 8" id="KW-0813">Transport</keyword>
<dbReference type="InterPro" id="IPR002379">
    <property type="entry name" value="ATPase_proteolipid_c-like_dom"/>
</dbReference>
<evidence type="ECO:0000256" key="8">
    <source>
        <dbReference type="RuleBase" id="RU363060"/>
    </source>
</evidence>
<comment type="subcellular location">
    <subcellularLocation>
        <location evidence="7">Cytoplasmic vesicle</location>
        <location evidence="7">Clathrin-coated vesicle membrane</location>
        <topology evidence="7">Multi-pass membrane protein</topology>
    </subcellularLocation>
</comment>
<keyword evidence="6 8" id="KW-0472">Membrane</keyword>
<dbReference type="SUPFAM" id="SSF81333">
    <property type="entry name" value="F1F0 ATP synthase subunit C"/>
    <property type="match status" value="1"/>
</dbReference>
<evidence type="ECO:0000256" key="1">
    <source>
        <dbReference type="ARBA" id="ARBA00007296"/>
    </source>
</evidence>
<dbReference type="GO" id="GO:0033179">
    <property type="term" value="C:proton-transporting V-type ATPase, V0 domain"/>
    <property type="evidence" value="ECO:0007669"/>
    <property type="project" value="InterPro"/>
</dbReference>
<feature type="domain" description="V-ATPase proteolipid subunit C-like" evidence="9">
    <location>
        <begin position="145"/>
        <end position="203"/>
    </location>
</feature>
<feature type="non-terminal residue" evidence="10">
    <location>
        <position position="1"/>
    </location>
</feature>
<feature type="transmembrane region" description="Helical" evidence="8">
    <location>
        <begin position="138"/>
        <end position="171"/>
    </location>
</feature>
<dbReference type="Proteomes" id="UP000018936">
    <property type="component" value="Unassembled WGS sequence"/>
</dbReference>
<organism evidence="10 11">
    <name type="scientific">Ophiophagus hannah</name>
    <name type="common">King cobra</name>
    <name type="synonym">Naja hannah</name>
    <dbReference type="NCBI Taxonomy" id="8665"/>
    <lineage>
        <taxon>Eukaryota</taxon>
        <taxon>Metazoa</taxon>
        <taxon>Chordata</taxon>
        <taxon>Craniata</taxon>
        <taxon>Vertebrata</taxon>
        <taxon>Euteleostomi</taxon>
        <taxon>Lepidosauria</taxon>
        <taxon>Squamata</taxon>
        <taxon>Bifurcata</taxon>
        <taxon>Unidentata</taxon>
        <taxon>Episquamata</taxon>
        <taxon>Toxicofera</taxon>
        <taxon>Serpentes</taxon>
        <taxon>Colubroidea</taxon>
        <taxon>Elapidae</taxon>
        <taxon>Elapinae</taxon>
        <taxon>Ophiophagus</taxon>
    </lineage>
</organism>
<accession>V8P1M0</accession>
<dbReference type="InterPro" id="IPR000245">
    <property type="entry name" value="ATPase_proteolipid_csu"/>
</dbReference>
<comment type="function">
    <text evidence="8">Proton-conducting pore forming of the V0 complex of vacuolar(H+)-ATPase (V-ATPase), a multisubunit enzyme composed of a peripheral complex (V1) that hydrolyzes ATP and a membrane integral complex (V0) that translocates protons. V-ATPase is responsible for acidifying and maintaining the pH of intracellular compartments and in some cell types, is targeted to the plasma membrane, where it is responsible for acidifying the extracellular environment.</text>
</comment>
<evidence type="ECO:0000313" key="11">
    <source>
        <dbReference type="Proteomes" id="UP000018936"/>
    </source>
</evidence>
<dbReference type="GO" id="GO:0030665">
    <property type="term" value="C:clathrin-coated vesicle membrane"/>
    <property type="evidence" value="ECO:0007669"/>
    <property type="project" value="UniProtKB-SubCell"/>
</dbReference>
<comment type="similarity">
    <text evidence="1 8">Belongs to the V-ATPase proteolipid subunit family.</text>
</comment>
<dbReference type="CDD" id="cd18178">
    <property type="entry name" value="ATP-synt_Vo_c_ATP6F_rpt2"/>
    <property type="match status" value="1"/>
</dbReference>
<gene>
    <name evidence="10" type="primary">ATP6V0B</name>
    <name evidence="10" type="ORF">L345_05795</name>
</gene>
<evidence type="ECO:0000256" key="4">
    <source>
        <dbReference type="ARBA" id="ARBA00022989"/>
    </source>
</evidence>
<protein>
    <submittedName>
        <fullName evidence="10">V-type proton ATPase 21 kDa proteolipid subunit</fullName>
    </submittedName>
</protein>
<keyword evidence="4 8" id="KW-1133">Transmembrane helix</keyword>
<dbReference type="OrthoDB" id="10264021at2759"/>
<dbReference type="Gene3D" id="1.20.120.610">
    <property type="entry name" value="lithium bound rotor ring of v- atpase"/>
    <property type="match status" value="1"/>
</dbReference>
<keyword evidence="11" id="KW-1185">Reference proteome</keyword>
<dbReference type="AlphaFoldDB" id="V8P1M0"/>
<dbReference type="EMBL" id="AZIM01001026">
    <property type="protein sequence ID" value="ETE68409.1"/>
    <property type="molecule type" value="Genomic_DNA"/>
</dbReference>
<evidence type="ECO:0000259" key="9">
    <source>
        <dbReference type="Pfam" id="PF00137"/>
    </source>
</evidence>
<feature type="transmembrane region" description="Helical" evidence="8">
    <location>
        <begin position="183"/>
        <end position="203"/>
    </location>
</feature>
<sequence>MVLGSVCQLSQSVSQSFTGSADSWSAAIRVQGLSPPCPDSGCCIRDWGWARPSPSPASESVIQYLTWAFASMFLTETSPYMWSNLGIGLSISLSVVGAACIIFCEAVAIYGIIMAIVITNMAEQFSGRTPEQIGPRNYHAGFCMFGAGLTVGFCNLCCGVCVGIVGSGAALADAQNASLFVKILIVEIFGSAIGLFGVIVAILQTTKVNMGD</sequence>
<dbReference type="PANTHER" id="PTHR10263">
    <property type="entry name" value="V-TYPE PROTON ATPASE PROTEOLIPID SUBUNIT"/>
    <property type="match status" value="1"/>
</dbReference>
<evidence type="ECO:0000256" key="7">
    <source>
        <dbReference type="ARBA" id="ARBA00029431"/>
    </source>
</evidence>
<dbReference type="GO" id="GO:0046961">
    <property type="term" value="F:proton-transporting ATPase activity, rotational mechanism"/>
    <property type="evidence" value="ECO:0007669"/>
    <property type="project" value="InterPro"/>
</dbReference>
<evidence type="ECO:0000256" key="3">
    <source>
        <dbReference type="ARBA" id="ARBA00022692"/>
    </source>
</evidence>
<proteinExistence type="inferred from homology"/>
<dbReference type="Pfam" id="PF00137">
    <property type="entry name" value="ATP-synt_C"/>
    <property type="match status" value="1"/>
</dbReference>
<evidence type="ECO:0000256" key="2">
    <source>
        <dbReference type="ARBA" id="ARBA00022448"/>
    </source>
</evidence>
<dbReference type="PRINTS" id="PR00122">
    <property type="entry name" value="VACATPASE"/>
</dbReference>
<evidence type="ECO:0000256" key="5">
    <source>
        <dbReference type="ARBA" id="ARBA00023065"/>
    </source>
</evidence>
<feature type="transmembrane region" description="Helical" evidence="8">
    <location>
        <begin position="94"/>
        <end position="118"/>
    </location>
</feature>
<keyword evidence="5 8" id="KW-0406">Ion transport</keyword>